<feature type="domain" description="SnoaL-like" evidence="1">
    <location>
        <begin position="42"/>
        <end position="151"/>
    </location>
</feature>
<evidence type="ECO:0000313" key="2">
    <source>
        <dbReference type="EMBL" id="SUZ59136.1"/>
    </source>
</evidence>
<gene>
    <name evidence="2" type="ORF">METZ01_LOCUS11990</name>
</gene>
<name>A0A381NWY8_9ZZZZ</name>
<dbReference type="SUPFAM" id="SSF54427">
    <property type="entry name" value="NTF2-like"/>
    <property type="match status" value="1"/>
</dbReference>
<protein>
    <recommendedName>
        <fullName evidence="1">SnoaL-like domain-containing protein</fullName>
    </recommendedName>
</protein>
<evidence type="ECO:0000259" key="1">
    <source>
        <dbReference type="Pfam" id="PF12680"/>
    </source>
</evidence>
<organism evidence="2">
    <name type="scientific">marine metagenome</name>
    <dbReference type="NCBI Taxonomy" id="408172"/>
    <lineage>
        <taxon>unclassified sequences</taxon>
        <taxon>metagenomes</taxon>
        <taxon>ecological metagenomes</taxon>
    </lineage>
</organism>
<dbReference type="AlphaFoldDB" id="A0A381NWY8"/>
<proteinExistence type="predicted"/>
<dbReference type="PROSITE" id="PS51257">
    <property type="entry name" value="PROKAR_LIPOPROTEIN"/>
    <property type="match status" value="1"/>
</dbReference>
<sequence length="168" mass="18857">MKNFIIIVCVWFAAMSCAPPPPPDTSAFDEGVAKFNVNVEIVDATFNLFENGDLDGMIANYADDLIWSPPNTSDSLSKEVLAEGMRGWHAEFENFTFRDRQYYPGVSEGDYIPDGGVRVYGVWDFTHKATGKVLSQKYYAVLQCNDEGKIVADLEWFDQGGIFDQVEE</sequence>
<dbReference type="EMBL" id="UINC01000665">
    <property type="protein sequence ID" value="SUZ59136.1"/>
    <property type="molecule type" value="Genomic_DNA"/>
</dbReference>
<dbReference type="InterPro" id="IPR037401">
    <property type="entry name" value="SnoaL-like"/>
</dbReference>
<dbReference type="Gene3D" id="3.10.450.50">
    <property type="match status" value="1"/>
</dbReference>
<dbReference type="Pfam" id="PF12680">
    <property type="entry name" value="SnoaL_2"/>
    <property type="match status" value="1"/>
</dbReference>
<dbReference type="InterPro" id="IPR032710">
    <property type="entry name" value="NTF2-like_dom_sf"/>
</dbReference>
<accession>A0A381NWY8</accession>
<reference evidence="2" key="1">
    <citation type="submission" date="2018-05" db="EMBL/GenBank/DDBJ databases">
        <authorList>
            <person name="Lanie J.A."/>
            <person name="Ng W.-L."/>
            <person name="Kazmierczak K.M."/>
            <person name="Andrzejewski T.M."/>
            <person name="Davidsen T.M."/>
            <person name="Wayne K.J."/>
            <person name="Tettelin H."/>
            <person name="Glass J.I."/>
            <person name="Rusch D."/>
            <person name="Podicherti R."/>
            <person name="Tsui H.-C.T."/>
            <person name="Winkler M.E."/>
        </authorList>
    </citation>
    <scope>NUCLEOTIDE SEQUENCE</scope>
</reference>